<dbReference type="PANTHER" id="PTHR45638">
    <property type="entry name" value="CYCLIC NUCLEOTIDE-GATED CATION CHANNEL SUBUNIT A"/>
    <property type="match status" value="1"/>
</dbReference>
<reference evidence="3 4" key="1">
    <citation type="journal article" date="2005" name="Genome Res.">
        <title>The Chlamydophila abortus genome sequence reveals an array of variable proteins that contribute to interspecies variation.</title>
        <authorList>
            <person name="Thomson N.R."/>
            <person name="Yeats C."/>
            <person name="Bell K."/>
            <person name="Holden M.T.G."/>
            <person name="Bentley S.D."/>
            <person name="Livingstone M."/>
            <person name="Cerdeno-Tarraga A.M."/>
            <person name="Harris B."/>
            <person name="Doggett J."/>
            <person name="Ormond D."/>
            <person name="Mungal K."/>
            <person name="Clarke K."/>
            <person name="Feltwell T."/>
            <person name="Hance Z."/>
            <person name="Sanders M."/>
            <person name="Quail M.A."/>
            <person name="Price C."/>
            <person name="Parkhill J."/>
            <person name="Longbottom D."/>
        </authorList>
    </citation>
    <scope>NUCLEOTIDE SEQUENCE [LARGE SCALE GENOMIC DNA]</scope>
    <source>
        <strain evidence="4">DSM 27085 / S26/3</strain>
    </source>
</reference>
<name>Q5L604_CHLAB</name>
<evidence type="ECO:0000259" key="2">
    <source>
        <dbReference type="PROSITE" id="PS50042"/>
    </source>
</evidence>
<dbReference type="PANTHER" id="PTHR45638:SF11">
    <property type="entry name" value="CYCLIC NUCLEOTIDE-GATED CATION CHANNEL SUBUNIT A"/>
    <property type="match status" value="1"/>
</dbReference>
<keyword evidence="1" id="KW-1071">Ligand-gated ion channel</keyword>
<dbReference type="InterPro" id="IPR014710">
    <property type="entry name" value="RmlC-like_jellyroll"/>
</dbReference>
<keyword evidence="1" id="KW-0406">Ion transport</keyword>
<keyword evidence="1" id="KW-0813">Transport</keyword>
<dbReference type="HOGENOM" id="CLU_075053_16_5_0"/>
<dbReference type="GO" id="GO:0044877">
    <property type="term" value="F:protein-containing complex binding"/>
    <property type="evidence" value="ECO:0007669"/>
    <property type="project" value="TreeGrafter"/>
</dbReference>
<dbReference type="InterPro" id="IPR018490">
    <property type="entry name" value="cNMP-bd_dom_sf"/>
</dbReference>
<evidence type="ECO:0000313" key="4">
    <source>
        <dbReference type="Proteomes" id="UP000001012"/>
    </source>
</evidence>
<dbReference type="Proteomes" id="UP000001012">
    <property type="component" value="Chromosome"/>
</dbReference>
<protein>
    <submittedName>
        <fullName evidence="3">Crp/Fnr-family transcriptional regulator</fullName>
    </submittedName>
</protein>
<dbReference type="PROSITE" id="PS50042">
    <property type="entry name" value="CNMP_BINDING_3"/>
    <property type="match status" value="1"/>
</dbReference>
<organism evidence="3 4">
    <name type="scientific">Chlamydia abortus (strain DSM 27085 / S26/3)</name>
    <name type="common">Chlamydophila abortus</name>
    <dbReference type="NCBI Taxonomy" id="218497"/>
    <lineage>
        <taxon>Bacteria</taxon>
        <taxon>Pseudomonadati</taxon>
        <taxon>Chlamydiota</taxon>
        <taxon>Chlamydiia</taxon>
        <taxon>Chlamydiales</taxon>
        <taxon>Chlamydiaceae</taxon>
        <taxon>Chlamydia/Chlamydophila group</taxon>
        <taxon>Chlamydia</taxon>
    </lineage>
</organism>
<keyword evidence="4" id="KW-1185">Reference proteome</keyword>
<evidence type="ECO:0000256" key="1">
    <source>
        <dbReference type="ARBA" id="ARBA00023286"/>
    </source>
</evidence>
<dbReference type="SUPFAM" id="SSF51206">
    <property type="entry name" value="cAMP-binding domain-like"/>
    <property type="match status" value="1"/>
</dbReference>
<keyword evidence="1" id="KW-0407">Ion channel</keyword>
<dbReference type="AlphaFoldDB" id="Q5L604"/>
<dbReference type="EMBL" id="CR848038">
    <property type="protein sequence ID" value="CAH63927.1"/>
    <property type="molecule type" value="Genomic_DNA"/>
</dbReference>
<dbReference type="KEGG" id="cab:CAB474"/>
<evidence type="ECO:0000313" key="3">
    <source>
        <dbReference type="EMBL" id="CAH63927.1"/>
    </source>
</evidence>
<sequence>MMNLIDRAFLLKKNPIFNSLDMDILLAISDKTEIMIFKPGVKIFSTEEPSFSLYIIVEGYVKITDNNSSLSVTISSQECFGEESLFSNKPREYNAEAITQVRALTLSKGQFLSIVEECPSVALSLLELYAKQITFRHPIS</sequence>
<feature type="domain" description="Cyclic nucleotide-binding" evidence="2">
    <location>
        <begin position="16"/>
        <end position="132"/>
    </location>
</feature>
<dbReference type="eggNOG" id="COG0664">
    <property type="taxonomic scope" value="Bacteria"/>
</dbReference>
<dbReference type="InterPro" id="IPR000595">
    <property type="entry name" value="cNMP-bd_dom"/>
</dbReference>
<dbReference type="InterPro" id="IPR050866">
    <property type="entry name" value="CNG_cation_channel"/>
</dbReference>
<dbReference type="CDD" id="cd00038">
    <property type="entry name" value="CAP_ED"/>
    <property type="match status" value="1"/>
</dbReference>
<gene>
    <name evidence="3" type="ordered locus">CAB474</name>
</gene>
<dbReference type="SMART" id="SM00100">
    <property type="entry name" value="cNMP"/>
    <property type="match status" value="1"/>
</dbReference>
<dbReference type="Pfam" id="PF00027">
    <property type="entry name" value="cNMP_binding"/>
    <property type="match status" value="1"/>
</dbReference>
<dbReference type="GO" id="GO:0005221">
    <property type="term" value="F:intracellularly cyclic nucleotide-activated monoatomic cation channel activity"/>
    <property type="evidence" value="ECO:0007669"/>
    <property type="project" value="InterPro"/>
</dbReference>
<accession>Q5L604</accession>
<dbReference type="Gene3D" id="2.60.120.10">
    <property type="entry name" value="Jelly Rolls"/>
    <property type="match status" value="1"/>
</dbReference>
<proteinExistence type="predicted"/>